<dbReference type="PROSITE" id="PS00217">
    <property type="entry name" value="SUGAR_TRANSPORT_2"/>
    <property type="match status" value="1"/>
</dbReference>
<comment type="subcellular location">
    <subcellularLocation>
        <location evidence="1">Cell membrane</location>
        <topology evidence="1">Multi-pass membrane protein</topology>
    </subcellularLocation>
</comment>
<name>A0ABT6S082_9ACTN</name>
<evidence type="ECO:0000256" key="7">
    <source>
        <dbReference type="RuleBase" id="RU003346"/>
    </source>
</evidence>
<dbReference type="InterPro" id="IPR005828">
    <property type="entry name" value="MFS_sugar_transport-like"/>
</dbReference>
<dbReference type="RefSeq" id="WP_282516584.1">
    <property type="nucleotide sequence ID" value="NZ_JASCIR010000039.1"/>
</dbReference>
<dbReference type="Proteomes" id="UP001224661">
    <property type="component" value="Unassembled WGS sequence"/>
</dbReference>
<feature type="transmembrane region" description="Helical" evidence="9">
    <location>
        <begin position="334"/>
        <end position="354"/>
    </location>
</feature>
<evidence type="ECO:0000256" key="6">
    <source>
        <dbReference type="ARBA" id="ARBA00023136"/>
    </source>
</evidence>
<dbReference type="Pfam" id="PF00083">
    <property type="entry name" value="Sugar_tr"/>
    <property type="match status" value="1"/>
</dbReference>
<protein>
    <submittedName>
        <fullName evidence="11">Sugar porter family MFS transporter</fullName>
    </submittedName>
</protein>
<evidence type="ECO:0000313" key="11">
    <source>
        <dbReference type="EMBL" id="MDI3390106.1"/>
    </source>
</evidence>
<keyword evidence="6 9" id="KW-0472">Membrane</keyword>
<feature type="transmembrane region" description="Helical" evidence="9">
    <location>
        <begin position="267"/>
        <end position="290"/>
    </location>
</feature>
<evidence type="ECO:0000256" key="4">
    <source>
        <dbReference type="ARBA" id="ARBA00022692"/>
    </source>
</evidence>
<feature type="compositionally biased region" description="Basic and acidic residues" evidence="8">
    <location>
        <begin position="1"/>
        <end position="10"/>
    </location>
</feature>
<reference evidence="11 12" key="1">
    <citation type="submission" date="2023-05" db="EMBL/GenBank/DDBJ databases">
        <title>Draft genome sequence of Streptomyces sp. B-S-A8 isolated from a cave soil in Thailand.</title>
        <authorList>
            <person name="Chamroensaksri N."/>
            <person name="Muangham S."/>
        </authorList>
    </citation>
    <scope>NUCLEOTIDE SEQUENCE [LARGE SCALE GENOMIC DNA]</scope>
    <source>
        <strain evidence="11 12">B-S-A8</strain>
    </source>
</reference>
<evidence type="ECO:0000256" key="3">
    <source>
        <dbReference type="ARBA" id="ARBA00022448"/>
    </source>
</evidence>
<dbReference type="InterPro" id="IPR005829">
    <property type="entry name" value="Sugar_transporter_CS"/>
</dbReference>
<comment type="similarity">
    <text evidence="2 7">Belongs to the major facilitator superfamily. Sugar transporter (TC 2.A.1.1) family.</text>
</comment>
<dbReference type="InterPro" id="IPR003663">
    <property type="entry name" value="Sugar/inositol_transpt"/>
</dbReference>
<proteinExistence type="inferred from homology"/>
<dbReference type="InterPro" id="IPR050814">
    <property type="entry name" value="Myo-inositol_Transporter"/>
</dbReference>
<feature type="transmembrane region" description="Helical" evidence="9">
    <location>
        <begin position="366"/>
        <end position="388"/>
    </location>
</feature>
<dbReference type="PRINTS" id="PR00171">
    <property type="entry name" value="SUGRTRNSPORT"/>
</dbReference>
<comment type="caution">
    <text evidence="11">The sequence shown here is derived from an EMBL/GenBank/DDBJ whole genome shotgun (WGS) entry which is preliminary data.</text>
</comment>
<evidence type="ECO:0000256" key="1">
    <source>
        <dbReference type="ARBA" id="ARBA00004651"/>
    </source>
</evidence>
<dbReference type="PROSITE" id="PS50850">
    <property type="entry name" value="MFS"/>
    <property type="match status" value="1"/>
</dbReference>
<dbReference type="PANTHER" id="PTHR48020">
    <property type="entry name" value="PROTON MYO-INOSITOL COTRANSPORTER"/>
    <property type="match status" value="1"/>
</dbReference>
<evidence type="ECO:0000259" key="10">
    <source>
        <dbReference type="PROSITE" id="PS50850"/>
    </source>
</evidence>
<organism evidence="11 12">
    <name type="scientific">Streptomyces solicavernae</name>
    <dbReference type="NCBI Taxonomy" id="3043614"/>
    <lineage>
        <taxon>Bacteria</taxon>
        <taxon>Bacillati</taxon>
        <taxon>Actinomycetota</taxon>
        <taxon>Actinomycetes</taxon>
        <taxon>Kitasatosporales</taxon>
        <taxon>Streptomycetaceae</taxon>
        <taxon>Streptomyces</taxon>
    </lineage>
</organism>
<gene>
    <name evidence="11" type="ORF">QIS99_28530</name>
</gene>
<keyword evidence="4 9" id="KW-0812">Transmembrane</keyword>
<dbReference type="InterPro" id="IPR036259">
    <property type="entry name" value="MFS_trans_sf"/>
</dbReference>
<feature type="region of interest" description="Disordered" evidence="8">
    <location>
        <begin position="1"/>
        <end position="25"/>
    </location>
</feature>
<feature type="transmembrane region" description="Helical" evidence="9">
    <location>
        <begin position="409"/>
        <end position="427"/>
    </location>
</feature>
<feature type="transmembrane region" description="Helical" evidence="9">
    <location>
        <begin position="33"/>
        <end position="55"/>
    </location>
</feature>
<feature type="transmembrane region" description="Helical" evidence="9">
    <location>
        <begin position="161"/>
        <end position="183"/>
    </location>
</feature>
<feature type="transmembrane region" description="Helical" evidence="9">
    <location>
        <begin position="104"/>
        <end position="122"/>
    </location>
</feature>
<dbReference type="InterPro" id="IPR020846">
    <property type="entry name" value="MFS_dom"/>
</dbReference>
<sequence>MDTAERHVSREPQSSAVISSTPTAPPPADSARFMLFVVAIAALGGLLFGYDTGIISSALLDISAEFGLGTFGKQLVTSAILVGGIVGALGSGPISDRFGRRRTVLAVAILFVVGAIGTAVAPDAASLVITRFVLGLAVGAVTQILPVYIAEVAPAERRGSLVVLFQLMIAGGQLVSYLVGYGIQGHWRWMFALAVIPGAVLFAGMLRLPESPRWLVSQGRQDEARGVLARIRGDHATAAREVTEIESVHQEARGSWADLRRRWVRPALTAAVGISVLCQLTGINAVIYYAPTILTDSGFGKSASILATIGVGVVLVAMTVVGTFMVDRVGRRRLLLLFIPASVVALVVLGAAFLGGDPTGGERWVVVAAMLAYIAFNGGSLSVVIWLLNSEVIPLAVRGKGTGLASVSMWTSDLLVSLTALSLIGAIGASGTFWLYGAVSVFAFFFVLRCVPETKGRTLEEIENSLHDGTFQPHAARRTVGQ</sequence>
<feature type="transmembrane region" description="Helical" evidence="9">
    <location>
        <begin position="302"/>
        <end position="322"/>
    </location>
</feature>
<evidence type="ECO:0000256" key="9">
    <source>
        <dbReference type="SAM" id="Phobius"/>
    </source>
</evidence>
<evidence type="ECO:0000256" key="2">
    <source>
        <dbReference type="ARBA" id="ARBA00010992"/>
    </source>
</evidence>
<evidence type="ECO:0000313" key="12">
    <source>
        <dbReference type="Proteomes" id="UP001224661"/>
    </source>
</evidence>
<dbReference type="PROSITE" id="PS00216">
    <property type="entry name" value="SUGAR_TRANSPORT_1"/>
    <property type="match status" value="1"/>
</dbReference>
<dbReference type="PANTHER" id="PTHR48020:SF12">
    <property type="entry name" value="PROTON MYO-INOSITOL COTRANSPORTER"/>
    <property type="match status" value="1"/>
</dbReference>
<feature type="transmembrane region" description="Helical" evidence="9">
    <location>
        <begin position="189"/>
        <end position="208"/>
    </location>
</feature>
<dbReference type="SUPFAM" id="SSF103473">
    <property type="entry name" value="MFS general substrate transporter"/>
    <property type="match status" value="1"/>
</dbReference>
<accession>A0ABT6S082</accession>
<dbReference type="EMBL" id="JASCIR010000039">
    <property type="protein sequence ID" value="MDI3390106.1"/>
    <property type="molecule type" value="Genomic_DNA"/>
</dbReference>
<keyword evidence="3 7" id="KW-0813">Transport</keyword>
<keyword evidence="5 9" id="KW-1133">Transmembrane helix</keyword>
<feature type="transmembrane region" description="Helical" evidence="9">
    <location>
        <begin position="128"/>
        <end position="149"/>
    </location>
</feature>
<keyword evidence="12" id="KW-1185">Reference proteome</keyword>
<evidence type="ECO:0000256" key="8">
    <source>
        <dbReference type="SAM" id="MobiDB-lite"/>
    </source>
</evidence>
<feature type="transmembrane region" description="Helical" evidence="9">
    <location>
        <begin position="75"/>
        <end position="92"/>
    </location>
</feature>
<dbReference type="Gene3D" id="1.20.1250.20">
    <property type="entry name" value="MFS general substrate transporter like domains"/>
    <property type="match status" value="1"/>
</dbReference>
<evidence type="ECO:0000256" key="5">
    <source>
        <dbReference type="ARBA" id="ARBA00022989"/>
    </source>
</evidence>
<dbReference type="NCBIfam" id="TIGR00879">
    <property type="entry name" value="SP"/>
    <property type="match status" value="1"/>
</dbReference>
<feature type="domain" description="Major facilitator superfamily (MFS) profile" evidence="10">
    <location>
        <begin position="37"/>
        <end position="455"/>
    </location>
</feature>